<dbReference type="Proteomes" id="UP000008021">
    <property type="component" value="Chromosome 11"/>
</dbReference>
<reference evidence="2" key="1">
    <citation type="submission" date="2015-04" db="UniProtKB">
        <authorList>
            <consortium name="EnsemblPlants"/>
        </authorList>
    </citation>
    <scope>IDENTIFICATION</scope>
</reference>
<feature type="region of interest" description="Disordered" evidence="1">
    <location>
        <begin position="124"/>
        <end position="158"/>
    </location>
</feature>
<feature type="compositionally biased region" description="Basic and acidic residues" evidence="1">
    <location>
        <begin position="134"/>
        <end position="148"/>
    </location>
</feature>
<keyword evidence="3" id="KW-1185">Reference proteome</keyword>
<dbReference type="HOGENOM" id="CLU_117860_0_0_1"/>
<evidence type="ECO:0000313" key="2">
    <source>
        <dbReference type="EnsemblPlants" id="OMERI11G06410.1"/>
    </source>
</evidence>
<feature type="compositionally biased region" description="Basic residues" evidence="1">
    <location>
        <begin position="9"/>
        <end position="23"/>
    </location>
</feature>
<dbReference type="Gramene" id="OMERI11G06410.1">
    <property type="protein sequence ID" value="OMERI11G06410.1"/>
    <property type="gene ID" value="OMERI11G06410"/>
</dbReference>
<proteinExistence type="predicted"/>
<reference evidence="2" key="2">
    <citation type="submission" date="2018-05" db="EMBL/GenBank/DDBJ databases">
        <title>OmerRS3 (Oryza meridionalis Reference Sequence Version 3).</title>
        <authorList>
            <person name="Zhang J."/>
            <person name="Kudrna D."/>
            <person name="Lee S."/>
            <person name="Talag J."/>
            <person name="Welchert J."/>
            <person name="Wing R.A."/>
        </authorList>
    </citation>
    <scope>NUCLEOTIDE SEQUENCE [LARGE SCALE GENOMIC DNA]</scope>
    <source>
        <strain evidence="2">cv. OR44</strain>
    </source>
</reference>
<protein>
    <submittedName>
        <fullName evidence="2">Uncharacterized protein</fullName>
    </submittedName>
</protein>
<name>A0A0E0F3Y5_9ORYZ</name>
<evidence type="ECO:0000313" key="3">
    <source>
        <dbReference type="Proteomes" id="UP000008021"/>
    </source>
</evidence>
<feature type="region of interest" description="Disordered" evidence="1">
    <location>
        <begin position="1"/>
        <end position="54"/>
    </location>
</feature>
<dbReference type="AlphaFoldDB" id="A0A0E0F3Y5"/>
<dbReference type="EnsemblPlants" id="OMERI11G06410.1">
    <property type="protein sequence ID" value="OMERI11G06410.1"/>
    <property type="gene ID" value="OMERI11G06410"/>
</dbReference>
<feature type="compositionally biased region" description="Basic residues" evidence="1">
    <location>
        <begin position="149"/>
        <end position="158"/>
    </location>
</feature>
<feature type="compositionally biased region" description="Gly residues" evidence="1">
    <location>
        <begin position="124"/>
        <end position="133"/>
    </location>
</feature>
<sequence length="158" mass="16487">MRTAGKGRGASRGRQGRPRRRRGGGGARRERRASVAPIPATTQHAPPMPSGPSCAAVADDGDELSHLLSLAEADLDDGHLRAARLDPDSPRASLLLTAVSVLVADHTFHRATLLAIASGVGLDEGGGEQGGVDGVRDDGPRRRREGGLGRRRRAVGGW</sequence>
<organism evidence="2">
    <name type="scientific">Oryza meridionalis</name>
    <dbReference type="NCBI Taxonomy" id="40149"/>
    <lineage>
        <taxon>Eukaryota</taxon>
        <taxon>Viridiplantae</taxon>
        <taxon>Streptophyta</taxon>
        <taxon>Embryophyta</taxon>
        <taxon>Tracheophyta</taxon>
        <taxon>Spermatophyta</taxon>
        <taxon>Magnoliopsida</taxon>
        <taxon>Liliopsida</taxon>
        <taxon>Poales</taxon>
        <taxon>Poaceae</taxon>
        <taxon>BOP clade</taxon>
        <taxon>Oryzoideae</taxon>
        <taxon>Oryzeae</taxon>
        <taxon>Oryzinae</taxon>
        <taxon>Oryza</taxon>
    </lineage>
</organism>
<accession>A0A0E0F3Y5</accession>
<evidence type="ECO:0000256" key="1">
    <source>
        <dbReference type="SAM" id="MobiDB-lite"/>
    </source>
</evidence>